<evidence type="ECO:0000256" key="9">
    <source>
        <dbReference type="ARBA" id="ARBA00023237"/>
    </source>
</evidence>
<dbReference type="InterPro" id="IPR010917">
    <property type="entry name" value="TonB_rcpt_CS"/>
</dbReference>
<feature type="domain" description="TonB-dependent receptor plug" evidence="13">
    <location>
        <begin position="114"/>
        <end position="219"/>
    </location>
</feature>
<dbReference type="InterPro" id="IPR000531">
    <property type="entry name" value="Beta-barrel_TonB"/>
</dbReference>
<evidence type="ECO:0000256" key="3">
    <source>
        <dbReference type="ARBA" id="ARBA00022452"/>
    </source>
</evidence>
<accession>A0ABU9L411</accession>
<dbReference type="InterPro" id="IPR037066">
    <property type="entry name" value="Plug_dom_sf"/>
</dbReference>
<keyword evidence="15" id="KW-1185">Reference proteome</keyword>
<evidence type="ECO:0000256" key="4">
    <source>
        <dbReference type="ARBA" id="ARBA00022692"/>
    </source>
</evidence>
<evidence type="ECO:0000256" key="7">
    <source>
        <dbReference type="ARBA" id="ARBA00023136"/>
    </source>
</evidence>
<evidence type="ECO:0000256" key="2">
    <source>
        <dbReference type="ARBA" id="ARBA00022448"/>
    </source>
</evidence>
<dbReference type="PANTHER" id="PTHR30069">
    <property type="entry name" value="TONB-DEPENDENT OUTER MEMBRANE RECEPTOR"/>
    <property type="match status" value="1"/>
</dbReference>
<keyword evidence="3 10" id="KW-1134">Transmembrane beta strand</keyword>
<dbReference type="Gene3D" id="2.170.130.10">
    <property type="entry name" value="TonB-dependent receptor, plug domain"/>
    <property type="match status" value="1"/>
</dbReference>
<organism evidence="14 15">
    <name type="scientific">Lutimonas vermicola</name>
    <dbReference type="NCBI Taxonomy" id="414288"/>
    <lineage>
        <taxon>Bacteria</taxon>
        <taxon>Pseudomonadati</taxon>
        <taxon>Bacteroidota</taxon>
        <taxon>Flavobacteriia</taxon>
        <taxon>Flavobacteriales</taxon>
        <taxon>Flavobacteriaceae</taxon>
        <taxon>Lutimonas</taxon>
    </lineage>
</organism>
<evidence type="ECO:0000256" key="8">
    <source>
        <dbReference type="ARBA" id="ARBA00023170"/>
    </source>
</evidence>
<protein>
    <submittedName>
        <fullName evidence="14">TonB-dependent receptor</fullName>
    </submittedName>
</protein>
<keyword evidence="7 10" id="KW-0472">Membrane</keyword>
<feature type="domain" description="TonB-dependent receptor-like beta-barrel" evidence="12">
    <location>
        <begin position="344"/>
        <end position="790"/>
    </location>
</feature>
<keyword evidence="5" id="KW-0732">Signal</keyword>
<evidence type="ECO:0000256" key="6">
    <source>
        <dbReference type="ARBA" id="ARBA00023077"/>
    </source>
</evidence>
<reference evidence="14 15" key="1">
    <citation type="submission" date="2024-04" db="EMBL/GenBank/DDBJ databases">
        <title>whole genome sequencing of Lutimonas vermicola strain IMCC1616.</title>
        <authorList>
            <person name="Bae S.S."/>
        </authorList>
    </citation>
    <scope>NUCLEOTIDE SEQUENCE [LARGE SCALE GENOMIC DNA]</scope>
    <source>
        <strain evidence="14 15">IMCC1616</strain>
    </source>
</reference>
<keyword evidence="6 11" id="KW-0798">TonB box</keyword>
<comment type="caution">
    <text evidence="14">The sequence shown here is derived from an EMBL/GenBank/DDBJ whole genome shotgun (WGS) entry which is preliminary data.</text>
</comment>
<dbReference type="SUPFAM" id="SSF56935">
    <property type="entry name" value="Porins"/>
    <property type="match status" value="1"/>
</dbReference>
<dbReference type="PANTHER" id="PTHR30069:SF29">
    <property type="entry name" value="HEMOGLOBIN AND HEMOGLOBIN-HAPTOGLOBIN-BINDING PROTEIN 1-RELATED"/>
    <property type="match status" value="1"/>
</dbReference>
<dbReference type="Proteomes" id="UP001474120">
    <property type="component" value="Unassembled WGS sequence"/>
</dbReference>
<keyword evidence="4 10" id="KW-0812">Transmembrane</keyword>
<dbReference type="InterPro" id="IPR036942">
    <property type="entry name" value="Beta-barrel_TonB_sf"/>
</dbReference>
<keyword evidence="8 14" id="KW-0675">Receptor</keyword>
<dbReference type="EMBL" id="JBCDNA010000003">
    <property type="protein sequence ID" value="MEL4456838.1"/>
    <property type="molecule type" value="Genomic_DNA"/>
</dbReference>
<keyword evidence="2 10" id="KW-0813">Transport</keyword>
<dbReference type="Gene3D" id="2.40.170.20">
    <property type="entry name" value="TonB-dependent receptor, beta-barrel domain"/>
    <property type="match status" value="1"/>
</dbReference>
<dbReference type="InterPro" id="IPR012910">
    <property type="entry name" value="Plug_dom"/>
</dbReference>
<dbReference type="RefSeq" id="WP_342161003.1">
    <property type="nucleotide sequence ID" value="NZ_JBCDNA010000003.1"/>
</dbReference>
<dbReference type="Pfam" id="PF07715">
    <property type="entry name" value="Plug"/>
    <property type="match status" value="1"/>
</dbReference>
<proteinExistence type="inferred from homology"/>
<evidence type="ECO:0000256" key="1">
    <source>
        <dbReference type="ARBA" id="ARBA00004571"/>
    </source>
</evidence>
<dbReference type="PROSITE" id="PS01156">
    <property type="entry name" value="TONB_DEPENDENT_REC_2"/>
    <property type="match status" value="1"/>
</dbReference>
<sequence length="817" mass="92541">MKFLNAVLIVLIGHFSYGQKCVIVDKDSELPIPNVQVINENQSKSATSDRNGILDLSNFGEMELITFRHVSYVEMELIKKHIKRDFTTVYLQFKSELLKEVYLSGAKQDVERKRIAEEVAVFSIKDIQNAVPQTSADMLAKIPGVKVQKTQFGGGSPILRGMEANRILLVVDGVRMNNAIYRKGHLQNSITVSPSMLEKTEVIFGPSSVIYGSDALGGVIHYYTRKPKVSERNNVNLELLARYSTVNEEKTANAAVELQFEKIASFTSISHSNFGDLRMGELRPHGFENWGLQLEVSDNTDTYYNADPVLNSDPSVQRNIGYQQTDFLQKLLFPFKDGHELMFNLQYSTSSRINRFDKLTERRDGKLRFAEWYYGPQDRLLFSTQYNIKSNKKWMDKGLFTAAYQQIKESRIERKFGTFDRSSQIEKVQVFSLNGDFTKNVNEDRNRNFGYGFEVAYNDVNSTSKGETLDVVGNSIIGVKDNYAVQTRYPDGGSSYLSSAVYASYRQDLGKKSTLNTGLRITNTMLTAKWIDTTYVKLDETEIESMNTSVTITAGYTFRPNPNWQLNGVVSSGFRSPNIDDIGKVREKNGDVTVPNVDLKPEYAYNFEAGFIKYFDEKKTYIGLATYYTLLDNYIVRGPFELNGNSQIIYDGEMANVVANVNKGNAFLFGGTMTFRSQLTNTWNARASLTYTRGSAYDTDEPLSSVPPLFGMLELDYVRNRIESGINVVFNGRKKAGDYNISEGIDNIEQTPYVDAEQAYYGSPSWYTLNYFMRIKTSKFLDVLINVDNIMDHHYKEFASAISAPGRNFSLTLIGSF</sequence>
<evidence type="ECO:0000256" key="10">
    <source>
        <dbReference type="PROSITE-ProRule" id="PRU01360"/>
    </source>
</evidence>
<comment type="similarity">
    <text evidence="10 11">Belongs to the TonB-dependent receptor family.</text>
</comment>
<name>A0ABU9L411_9FLAO</name>
<dbReference type="InterPro" id="IPR039426">
    <property type="entry name" value="TonB-dep_rcpt-like"/>
</dbReference>
<dbReference type="PROSITE" id="PS52016">
    <property type="entry name" value="TONB_DEPENDENT_REC_3"/>
    <property type="match status" value="1"/>
</dbReference>
<evidence type="ECO:0000313" key="14">
    <source>
        <dbReference type="EMBL" id="MEL4456838.1"/>
    </source>
</evidence>
<evidence type="ECO:0000259" key="12">
    <source>
        <dbReference type="Pfam" id="PF00593"/>
    </source>
</evidence>
<evidence type="ECO:0000256" key="11">
    <source>
        <dbReference type="RuleBase" id="RU003357"/>
    </source>
</evidence>
<gene>
    <name evidence="14" type="ORF">AABB81_13090</name>
</gene>
<evidence type="ECO:0000313" key="15">
    <source>
        <dbReference type="Proteomes" id="UP001474120"/>
    </source>
</evidence>
<dbReference type="Pfam" id="PF00593">
    <property type="entry name" value="TonB_dep_Rec_b-barrel"/>
    <property type="match status" value="1"/>
</dbReference>
<comment type="subcellular location">
    <subcellularLocation>
        <location evidence="1 10">Cell outer membrane</location>
        <topology evidence="1 10">Multi-pass membrane protein</topology>
    </subcellularLocation>
</comment>
<evidence type="ECO:0000259" key="13">
    <source>
        <dbReference type="Pfam" id="PF07715"/>
    </source>
</evidence>
<keyword evidence="9 10" id="KW-0998">Cell outer membrane</keyword>
<evidence type="ECO:0000256" key="5">
    <source>
        <dbReference type="ARBA" id="ARBA00022729"/>
    </source>
</evidence>